<dbReference type="EMBL" id="UINC01002072">
    <property type="protein sequence ID" value="SUZ92593.1"/>
    <property type="molecule type" value="Genomic_DNA"/>
</dbReference>
<dbReference type="InterPro" id="IPR005674">
    <property type="entry name" value="CocE/Ser_esterase"/>
</dbReference>
<keyword evidence="1" id="KW-0378">Hydrolase</keyword>
<dbReference type="SUPFAM" id="SSF53474">
    <property type="entry name" value="alpha/beta-Hydrolases"/>
    <property type="match status" value="1"/>
</dbReference>
<dbReference type="SUPFAM" id="SSF49785">
    <property type="entry name" value="Galactose-binding domain-like"/>
    <property type="match status" value="1"/>
</dbReference>
<dbReference type="InterPro" id="IPR000383">
    <property type="entry name" value="Xaa-Pro-like_dom"/>
</dbReference>
<proteinExistence type="predicted"/>
<dbReference type="GO" id="GO:0008239">
    <property type="term" value="F:dipeptidyl-peptidase activity"/>
    <property type="evidence" value="ECO:0007669"/>
    <property type="project" value="InterPro"/>
</dbReference>
<name>A0A381RUK2_9ZZZZ</name>
<protein>
    <recommendedName>
        <fullName evidence="3">Xaa-Pro dipeptidyl-peptidase C-terminal domain-containing protein</fullName>
    </recommendedName>
</protein>
<evidence type="ECO:0000259" key="3">
    <source>
        <dbReference type="SMART" id="SM00939"/>
    </source>
</evidence>
<dbReference type="Gene3D" id="1.10.3020.10">
    <property type="entry name" value="alpha-amino acid ester hydrolase ( Helical cap domain)"/>
    <property type="match status" value="1"/>
</dbReference>
<dbReference type="InterPro" id="IPR013736">
    <property type="entry name" value="Xaa-Pro_dipept_C"/>
</dbReference>
<feature type="domain" description="Xaa-Pro dipeptidyl-peptidase C-terminal" evidence="3">
    <location>
        <begin position="325"/>
        <end position="575"/>
    </location>
</feature>
<feature type="compositionally biased region" description="Basic and acidic residues" evidence="2">
    <location>
        <begin position="420"/>
        <end position="431"/>
    </location>
</feature>
<dbReference type="InterPro" id="IPR008979">
    <property type="entry name" value="Galactose-bd-like_sf"/>
</dbReference>
<evidence type="ECO:0000313" key="4">
    <source>
        <dbReference type="EMBL" id="SUZ92593.1"/>
    </source>
</evidence>
<dbReference type="Pfam" id="PF02129">
    <property type="entry name" value="Peptidase_S15"/>
    <property type="match status" value="1"/>
</dbReference>
<organism evidence="4">
    <name type="scientific">marine metagenome</name>
    <dbReference type="NCBI Taxonomy" id="408172"/>
    <lineage>
        <taxon>unclassified sequences</taxon>
        <taxon>metagenomes</taxon>
        <taxon>ecological metagenomes</taxon>
    </lineage>
</organism>
<evidence type="ECO:0000256" key="1">
    <source>
        <dbReference type="ARBA" id="ARBA00022801"/>
    </source>
</evidence>
<dbReference type="AlphaFoldDB" id="A0A381RUK2"/>
<dbReference type="Gene3D" id="3.40.50.1820">
    <property type="entry name" value="alpha/beta hydrolase"/>
    <property type="match status" value="1"/>
</dbReference>
<dbReference type="SMART" id="SM00939">
    <property type="entry name" value="PepX_C"/>
    <property type="match status" value="1"/>
</dbReference>
<sequence>MNNSLGSADVIVERNVEVPMRDGTVLRADIWRPDAAGQFPVLIERTPYDKTASSESSLGAGEYYASHGYVTVIQDVRGRFASDGVFYPFRDDGDGENQDGYDTVEWAAAQPWSNKKIGTIGGSYSGATQYRMLATQPPHLVAQFVRQSSSDYYIEWVYRSGVFEHGFNISWTLKHASTNAAKLAPDGMEDEVVTRLNKASDDYQKWLEHVPISPLLPVADLQDWFVDWMDHPNQGEYWNEFSIVRSHDRVDVPVHHFGSWYDCFLRGTLENYVGMRSKAVNKQARSGQRLTIGPWVHNPSPADMRTSGEVDFGEQAKLGWFATRLRWFDHWLKGIDNGIEQEKPVKLFTMGVNKWREFSEWPPAEISYTPFYLSNGSSGSAQSLNDGVLSRTKPDGFGEVFDEYQSDPENPIRSFGGGHLGDDNGPRDQRGYEDNVLTYTTDILEEALDVTGPVKAVLHASSTAIDTDWVARVTDVHPDGTSMLICDGILRARFKDSFEDPIALIPQMPMEFEIDLWATSHVFQKGHRFRVAITSSSFPRWDRNWQTGRNNAYESNGPVADNRVFRDAVRSSHVLLPLL</sequence>
<evidence type="ECO:0000256" key="2">
    <source>
        <dbReference type="SAM" id="MobiDB-lite"/>
    </source>
</evidence>
<feature type="region of interest" description="Disordered" evidence="2">
    <location>
        <begin position="408"/>
        <end position="431"/>
    </location>
</feature>
<dbReference type="PANTHER" id="PTHR43056:SF10">
    <property type="entry name" value="COCE_NOND FAMILY, PUTATIVE (AFU_ORTHOLOGUE AFUA_7G00600)-RELATED"/>
    <property type="match status" value="1"/>
</dbReference>
<accession>A0A381RUK2</accession>
<dbReference type="Pfam" id="PF08530">
    <property type="entry name" value="PepX_C"/>
    <property type="match status" value="1"/>
</dbReference>
<dbReference type="Gene3D" id="2.60.120.260">
    <property type="entry name" value="Galactose-binding domain-like"/>
    <property type="match status" value="1"/>
</dbReference>
<dbReference type="InterPro" id="IPR029058">
    <property type="entry name" value="AB_hydrolase_fold"/>
</dbReference>
<dbReference type="PANTHER" id="PTHR43056">
    <property type="entry name" value="PEPTIDASE S9 PROLYL OLIGOPEPTIDASE"/>
    <property type="match status" value="1"/>
</dbReference>
<dbReference type="NCBIfam" id="TIGR00976">
    <property type="entry name" value="CocE_NonD"/>
    <property type="match status" value="1"/>
</dbReference>
<dbReference type="InterPro" id="IPR050585">
    <property type="entry name" value="Xaa-Pro_dipeptidyl-ppase/CocE"/>
</dbReference>
<gene>
    <name evidence="4" type="ORF">METZ01_LOCUS45447</name>
</gene>
<reference evidence="4" key="1">
    <citation type="submission" date="2018-05" db="EMBL/GenBank/DDBJ databases">
        <authorList>
            <person name="Lanie J.A."/>
            <person name="Ng W.-L."/>
            <person name="Kazmierczak K.M."/>
            <person name="Andrzejewski T.M."/>
            <person name="Davidsen T.M."/>
            <person name="Wayne K.J."/>
            <person name="Tettelin H."/>
            <person name="Glass J.I."/>
            <person name="Rusch D."/>
            <person name="Podicherti R."/>
            <person name="Tsui H.-C.T."/>
            <person name="Winkler M.E."/>
        </authorList>
    </citation>
    <scope>NUCLEOTIDE SEQUENCE</scope>
</reference>